<gene>
    <name evidence="1" type="ORF">Acr_00g0058550</name>
</gene>
<accession>A0A7J0DPU9</accession>
<dbReference type="InterPro" id="IPR010021">
    <property type="entry name" value="PGPP1/Gep4"/>
</dbReference>
<proteinExistence type="predicted"/>
<dbReference type="OrthoDB" id="198652at2759"/>
<protein>
    <submittedName>
        <fullName evidence="1">Haloacid dehalogenase (HAD) superfamily protein</fullName>
    </submittedName>
</protein>
<comment type="caution">
    <text evidence="1">The sequence shown here is derived from an EMBL/GenBank/DDBJ whole genome shotgun (WGS) entry which is preliminary data.</text>
</comment>
<sequence>MGWADVKAALGQRIDLEGIVSSAAVLVKDRHLALPHVAVPDIRYMDWTELKRKGFRGVVFDKDNTITVPYSLALWGPLGSSIERCKSVFGNDIAVFSNSAGLYEFDPDGRKARALEGATGIRVIRHRIKKPAGTAEEIEKTLWL</sequence>
<dbReference type="EMBL" id="BJWL01000313">
    <property type="protein sequence ID" value="GFS38608.1"/>
    <property type="molecule type" value="Genomic_DNA"/>
</dbReference>
<reference evidence="2" key="1">
    <citation type="submission" date="2019-07" db="EMBL/GenBank/DDBJ databases">
        <title>De Novo Assembly of kiwifruit Actinidia rufa.</title>
        <authorList>
            <person name="Sugita-Konishi S."/>
            <person name="Sato K."/>
            <person name="Mori E."/>
            <person name="Abe Y."/>
            <person name="Kisaki G."/>
            <person name="Hamano K."/>
            <person name="Suezawa K."/>
            <person name="Otani M."/>
            <person name="Fukuda T."/>
            <person name="Manabe T."/>
            <person name="Gomi K."/>
            <person name="Tabuchi M."/>
            <person name="Akimitsu K."/>
            <person name="Kataoka I."/>
        </authorList>
    </citation>
    <scope>NUCLEOTIDE SEQUENCE [LARGE SCALE GENOMIC DNA]</scope>
    <source>
        <strain evidence="2">cv. Fuchu</strain>
    </source>
</reference>
<organism evidence="1 2">
    <name type="scientific">Actinidia rufa</name>
    <dbReference type="NCBI Taxonomy" id="165716"/>
    <lineage>
        <taxon>Eukaryota</taxon>
        <taxon>Viridiplantae</taxon>
        <taxon>Streptophyta</taxon>
        <taxon>Embryophyta</taxon>
        <taxon>Tracheophyta</taxon>
        <taxon>Spermatophyta</taxon>
        <taxon>Magnoliopsida</taxon>
        <taxon>eudicotyledons</taxon>
        <taxon>Gunneridae</taxon>
        <taxon>Pentapetalae</taxon>
        <taxon>asterids</taxon>
        <taxon>Ericales</taxon>
        <taxon>Actinidiaceae</taxon>
        <taxon>Actinidia</taxon>
    </lineage>
</organism>
<name>A0A7J0DPU9_9ERIC</name>
<dbReference type="GO" id="GO:0008962">
    <property type="term" value="F:phosphatidylglycerophosphatase activity"/>
    <property type="evidence" value="ECO:0007669"/>
    <property type="project" value="InterPro"/>
</dbReference>
<dbReference type="AlphaFoldDB" id="A0A7J0DPU9"/>
<evidence type="ECO:0000313" key="1">
    <source>
        <dbReference type="EMBL" id="GFS38608.1"/>
    </source>
</evidence>
<dbReference type="Pfam" id="PF09419">
    <property type="entry name" value="PGP_phosphatase"/>
    <property type="match status" value="1"/>
</dbReference>
<dbReference type="Proteomes" id="UP000585474">
    <property type="component" value="Unassembled WGS sequence"/>
</dbReference>
<evidence type="ECO:0000313" key="2">
    <source>
        <dbReference type="Proteomes" id="UP000585474"/>
    </source>
</evidence>
<dbReference type="InterPro" id="IPR027706">
    <property type="entry name" value="PGP_Pase"/>
</dbReference>
<dbReference type="NCBIfam" id="TIGR01668">
    <property type="entry name" value="YqeG_hyp_ppase"/>
    <property type="match status" value="1"/>
</dbReference>
<keyword evidence="2" id="KW-1185">Reference proteome</keyword>